<keyword evidence="2" id="KW-1185">Reference proteome</keyword>
<name>A0A8K0WNX9_9HYPO</name>
<dbReference type="EMBL" id="JAGPNK010000013">
    <property type="protein sequence ID" value="KAH7309902.1"/>
    <property type="molecule type" value="Genomic_DNA"/>
</dbReference>
<accession>A0A8K0WNX9</accession>
<sequence>MFSFFPDKIPSHTTLTTPDITDPWPEELHGKFDLVHQRATLGSGMKGSPREAIRLLSKVVKPGGWIQLGEMDVFKPVRGGPATDDIWSVLAMFFNTVSRGNGNFANEMAERSCMLLARSPLTGVSIHLCFEKAGRCGNVDWLRGSEEQAGCLLGQYLQNVA</sequence>
<dbReference type="InterPro" id="IPR029063">
    <property type="entry name" value="SAM-dependent_MTases_sf"/>
</dbReference>
<organism evidence="1 2">
    <name type="scientific">Stachybotrys elegans</name>
    <dbReference type="NCBI Taxonomy" id="80388"/>
    <lineage>
        <taxon>Eukaryota</taxon>
        <taxon>Fungi</taxon>
        <taxon>Dikarya</taxon>
        <taxon>Ascomycota</taxon>
        <taxon>Pezizomycotina</taxon>
        <taxon>Sordariomycetes</taxon>
        <taxon>Hypocreomycetidae</taxon>
        <taxon>Hypocreales</taxon>
        <taxon>Stachybotryaceae</taxon>
        <taxon>Stachybotrys</taxon>
    </lineage>
</organism>
<dbReference type="OrthoDB" id="184880at2759"/>
<dbReference type="Proteomes" id="UP000813444">
    <property type="component" value="Unassembled WGS sequence"/>
</dbReference>
<protein>
    <submittedName>
        <fullName evidence="1">Uncharacterized protein</fullName>
    </submittedName>
</protein>
<reference evidence="1" key="1">
    <citation type="journal article" date="2021" name="Nat. Commun.">
        <title>Genetic determinants of endophytism in the Arabidopsis root mycobiome.</title>
        <authorList>
            <person name="Mesny F."/>
            <person name="Miyauchi S."/>
            <person name="Thiergart T."/>
            <person name="Pickel B."/>
            <person name="Atanasova L."/>
            <person name="Karlsson M."/>
            <person name="Huettel B."/>
            <person name="Barry K.W."/>
            <person name="Haridas S."/>
            <person name="Chen C."/>
            <person name="Bauer D."/>
            <person name="Andreopoulos W."/>
            <person name="Pangilinan J."/>
            <person name="LaButti K."/>
            <person name="Riley R."/>
            <person name="Lipzen A."/>
            <person name="Clum A."/>
            <person name="Drula E."/>
            <person name="Henrissat B."/>
            <person name="Kohler A."/>
            <person name="Grigoriev I.V."/>
            <person name="Martin F.M."/>
            <person name="Hacquard S."/>
        </authorList>
    </citation>
    <scope>NUCLEOTIDE SEQUENCE</scope>
    <source>
        <strain evidence="1">MPI-CAGE-CH-0235</strain>
    </source>
</reference>
<comment type="caution">
    <text evidence="1">The sequence shown here is derived from an EMBL/GenBank/DDBJ whole genome shotgun (WGS) entry which is preliminary data.</text>
</comment>
<gene>
    <name evidence="1" type="ORF">B0I35DRAFT_440796</name>
</gene>
<dbReference type="SUPFAM" id="SSF53335">
    <property type="entry name" value="S-adenosyl-L-methionine-dependent methyltransferases"/>
    <property type="match status" value="1"/>
</dbReference>
<proteinExistence type="predicted"/>
<evidence type="ECO:0000313" key="2">
    <source>
        <dbReference type="Proteomes" id="UP000813444"/>
    </source>
</evidence>
<dbReference type="AlphaFoldDB" id="A0A8K0WNX9"/>
<evidence type="ECO:0000313" key="1">
    <source>
        <dbReference type="EMBL" id="KAH7309902.1"/>
    </source>
</evidence>